<comment type="catalytic activity">
    <reaction evidence="1">
        <text>S-ubiquitinyl-[E2 ubiquitin-conjugating enzyme]-L-cysteine + [acceptor protein]-L-lysine = [E2 ubiquitin-conjugating enzyme]-L-cysteine + N(6)-ubiquitinyl-[acceptor protein]-L-lysine.</text>
        <dbReference type="EC" id="2.3.2.26"/>
    </reaction>
</comment>
<evidence type="ECO:0000313" key="7">
    <source>
        <dbReference type="EMBL" id="KAH3713552.1"/>
    </source>
</evidence>
<evidence type="ECO:0000313" key="8">
    <source>
        <dbReference type="Proteomes" id="UP000828390"/>
    </source>
</evidence>
<evidence type="ECO:0000256" key="3">
    <source>
        <dbReference type="ARBA" id="ARBA00022679"/>
    </source>
</evidence>
<dbReference type="PANTHER" id="PTHR45700:SF8">
    <property type="entry name" value="HECT-TYPE E3 UBIQUITIN TRANSFERASE"/>
    <property type="match status" value="1"/>
</dbReference>
<dbReference type="SUPFAM" id="SSF56204">
    <property type="entry name" value="Hect, E3 ligase catalytic domain"/>
    <property type="match status" value="1"/>
</dbReference>
<dbReference type="InterPro" id="IPR044611">
    <property type="entry name" value="E3A/B/C-like"/>
</dbReference>
<dbReference type="AlphaFoldDB" id="A0A9D4BYV3"/>
<keyword evidence="8" id="KW-1185">Reference proteome</keyword>
<feature type="active site" description="Glycyl thioester intermediate" evidence="5">
    <location>
        <position position="24"/>
    </location>
</feature>
<reference evidence="7" key="1">
    <citation type="journal article" date="2019" name="bioRxiv">
        <title>The Genome of the Zebra Mussel, Dreissena polymorpha: A Resource for Invasive Species Research.</title>
        <authorList>
            <person name="McCartney M.A."/>
            <person name="Auch B."/>
            <person name="Kono T."/>
            <person name="Mallez S."/>
            <person name="Zhang Y."/>
            <person name="Obille A."/>
            <person name="Becker A."/>
            <person name="Abrahante J.E."/>
            <person name="Garbe J."/>
            <person name="Badalamenti J.P."/>
            <person name="Herman A."/>
            <person name="Mangelson H."/>
            <person name="Liachko I."/>
            <person name="Sullivan S."/>
            <person name="Sone E.D."/>
            <person name="Koren S."/>
            <person name="Silverstein K.A.T."/>
            <person name="Beckman K.B."/>
            <person name="Gohl D.M."/>
        </authorList>
    </citation>
    <scope>NUCLEOTIDE SEQUENCE</scope>
    <source>
        <strain evidence="7">Duluth1</strain>
        <tissue evidence="7">Whole animal</tissue>
    </source>
</reference>
<dbReference type="PROSITE" id="PS50237">
    <property type="entry name" value="HECT"/>
    <property type="match status" value="1"/>
</dbReference>
<dbReference type="EC" id="2.3.2.26" evidence="2"/>
<gene>
    <name evidence="7" type="ORF">DPMN_073344</name>
</gene>
<organism evidence="7 8">
    <name type="scientific">Dreissena polymorpha</name>
    <name type="common">Zebra mussel</name>
    <name type="synonym">Mytilus polymorpha</name>
    <dbReference type="NCBI Taxonomy" id="45954"/>
    <lineage>
        <taxon>Eukaryota</taxon>
        <taxon>Metazoa</taxon>
        <taxon>Spiralia</taxon>
        <taxon>Lophotrochozoa</taxon>
        <taxon>Mollusca</taxon>
        <taxon>Bivalvia</taxon>
        <taxon>Autobranchia</taxon>
        <taxon>Heteroconchia</taxon>
        <taxon>Euheterodonta</taxon>
        <taxon>Imparidentia</taxon>
        <taxon>Neoheterodontei</taxon>
        <taxon>Myida</taxon>
        <taxon>Dreissenoidea</taxon>
        <taxon>Dreissenidae</taxon>
        <taxon>Dreissena</taxon>
    </lineage>
</organism>
<reference evidence="7" key="2">
    <citation type="submission" date="2020-11" db="EMBL/GenBank/DDBJ databases">
        <authorList>
            <person name="McCartney M.A."/>
            <person name="Auch B."/>
            <person name="Kono T."/>
            <person name="Mallez S."/>
            <person name="Becker A."/>
            <person name="Gohl D.M."/>
            <person name="Silverstein K.A.T."/>
            <person name="Koren S."/>
            <person name="Bechman K.B."/>
            <person name="Herman A."/>
            <person name="Abrahante J.E."/>
            <person name="Garbe J."/>
        </authorList>
    </citation>
    <scope>NUCLEOTIDE SEQUENCE</scope>
    <source>
        <strain evidence="7">Duluth1</strain>
        <tissue evidence="7">Whole animal</tissue>
    </source>
</reference>
<dbReference type="Proteomes" id="UP000828390">
    <property type="component" value="Unassembled WGS sequence"/>
</dbReference>
<comment type="caution">
    <text evidence="7">The sequence shown here is derived from an EMBL/GenBank/DDBJ whole genome shotgun (WGS) entry which is preliminary data.</text>
</comment>
<evidence type="ECO:0000256" key="2">
    <source>
        <dbReference type="ARBA" id="ARBA00012485"/>
    </source>
</evidence>
<dbReference type="Pfam" id="PF00632">
    <property type="entry name" value="HECT"/>
    <property type="match status" value="1"/>
</dbReference>
<dbReference type="PANTHER" id="PTHR45700">
    <property type="entry name" value="UBIQUITIN-PROTEIN LIGASE E3C"/>
    <property type="match status" value="1"/>
</dbReference>
<evidence type="ECO:0000256" key="5">
    <source>
        <dbReference type="PROSITE-ProRule" id="PRU00104"/>
    </source>
</evidence>
<dbReference type="GO" id="GO:0061630">
    <property type="term" value="F:ubiquitin protein ligase activity"/>
    <property type="evidence" value="ECO:0007669"/>
    <property type="project" value="UniProtKB-EC"/>
</dbReference>
<dbReference type="GO" id="GO:0000209">
    <property type="term" value="P:protein polyubiquitination"/>
    <property type="evidence" value="ECO:0007669"/>
    <property type="project" value="InterPro"/>
</dbReference>
<sequence>MHIVSLNAAQCHVPLCRLPTAHTCFNVLLLPDYQNKDKLKERLLKAITYSKGFGLL</sequence>
<keyword evidence="3" id="KW-0808">Transferase</keyword>
<evidence type="ECO:0000259" key="6">
    <source>
        <dbReference type="PROSITE" id="PS50237"/>
    </source>
</evidence>
<feature type="domain" description="HECT" evidence="6">
    <location>
        <begin position="17"/>
        <end position="56"/>
    </location>
</feature>
<dbReference type="InterPro" id="IPR000569">
    <property type="entry name" value="HECT_dom"/>
</dbReference>
<accession>A0A9D4BYV3</accession>
<proteinExistence type="predicted"/>
<evidence type="ECO:0000256" key="4">
    <source>
        <dbReference type="ARBA" id="ARBA00022786"/>
    </source>
</evidence>
<dbReference type="Gene3D" id="3.30.2410.10">
    <property type="entry name" value="Hect, E3 ligase catalytic domain"/>
    <property type="match status" value="1"/>
</dbReference>
<dbReference type="EMBL" id="JAIWYP010000014">
    <property type="protein sequence ID" value="KAH3713552.1"/>
    <property type="molecule type" value="Genomic_DNA"/>
</dbReference>
<protein>
    <recommendedName>
        <fullName evidence="2">HECT-type E3 ubiquitin transferase</fullName>
        <ecNumber evidence="2">2.3.2.26</ecNumber>
    </recommendedName>
</protein>
<name>A0A9D4BYV3_DREPO</name>
<dbReference type="InterPro" id="IPR035983">
    <property type="entry name" value="Hect_E3_ubiquitin_ligase"/>
</dbReference>
<evidence type="ECO:0000256" key="1">
    <source>
        <dbReference type="ARBA" id="ARBA00000885"/>
    </source>
</evidence>
<keyword evidence="4 5" id="KW-0833">Ubl conjugation pathway</keyword>